<evidence type="ECO:0000313" key="1">
    <source>
        <dbReference type="EMBL" id="KAJ3548658.1"/>
    </source>
</evidence>
<sequence length="820" mass="90862">MRRFFLLLAAATSAAAVSQCPLQNMTNLVVFGDSLTDEARILYFMSHQGEAPPVGTTFPPNNQTLTGGYNWGRLVARKTGVQYYNYAVGGATCSVDVATRYFEGFNWSVPTVLEYQVPAFQMDSTLDTLYPNREPENTVYAVWIGTNDLGYNAFLTDSMTPGATLTKLTECIWDSFDGIYETGGRHFILFNMMPLKHAPLYAPIEFGGPANSQYWPDKSKYNTTQYNSKLYQYTTSVNTMLEQGGIFERVIKKRWPGASLTIFDVHSLLTDVLENADDYLTSPANTTGVYHSCPAVVESPEDCIDSKQPLSSFFWYDDLHPSERVADIIADTFIDVCDEVRPICGACAKSRRECTESPPPSLIWMKQKGLGSSGKGPKIRSSAVSKNTPIMIAHPPKEQLIVAQPSRLVPRSPGLTCVELLQSRFVGACEYPLEGFRLSNFSQPLTCIPKYLGASAVLDQSVQCFLYIHDNVIKGTEGDRVPVNLYHTTLRSLQSVLDSSEEANLSTTLCAVAILGYAEALGKSSWDTNYVTHAGGAAAWIEACGIQCAQDELGRSMLSSVRAGILTLVHILTALLNGKECFLAEPSWAEATFNQPTNSLVQRTINKLFHQYCLLVSILKHVRDLDITSPSTMSAQMLFDTASRLRCKVCQIRDSLQRINVNDKPHYRSVPSKGENSLTASVYCFQDRPLSWAYAYCWALIILANGIIARVYRHLMLHQPQAPRPYDFLNTLAAESKENGRNIFKSLQFADRFAPLGSMYMSLPAILAYSSVEEEMKPQIVDQLKALNRGLFESFSAPVLDYCAKWLLGDAVNIAGGTPS</sequence>
<organism evidence="1 2">
    <name type="scientific">Fusarium decemcellulare</name>
    <dbReference type="NCBI Taxonomy" id="57161"/>
    <lineage>
        <taxon>Eukaryota</taxon>
        <taxon>Fungi</taxon>
        <taxon>Dikarya</taxon>
        <taxon>Ascomycota</taxon>
        <taxon>Pezizomycotina</taxon>
        <taxon>Sordariomycetes</taxon>
        <taxon>Hypocreomycetidae</taxon>
        <taxon>Hypocreales</taxon>
        <taxon>Nectriaceae</taxon>
        <taxon>Fusarium</taxon>
        <taxon>Fusarium decemcellulare species complex</taxon>
    </lineage>
</organism>
<dbReference type="Proteomes" id="UP001148629">
    <property type="component" value="Unassembled WGS sequence"/>
</dbReference>
<comment type="caution">
    <text evidence="1">The sequence shown here is derived from an EMBL/GenBank/DDBJ whole genome shotgun (WGS) entry which is preliminary data.</text>
</comment>
<gene>
    <name evidence="1" type="ORF">NM208_g905</name>
</gene>
<protein>
    <submittedName>
        <fullName evidence="1">Uncharacterized protein</fullName>
    </submittedName>
</protein>
<proteinExistence type="predicted"/>
<keyword evidence="2" id="KW-1185">Reference proteome</keyword>
<accession>A0ACC1SY96</accession>
<evidence type="ECO:0000313" key="2">
    <source>
        <dbReference type="Proteomes" id="UP001148629"/>
    </source>
</evidence>
<reference evidence="1" key="1">
    <citation type="submission" date="2022-08" db="EMBL/GenBank/DDBJ databases">
        <title>Genome Sequence of Fusarium decemcellulare.</title>
        <authorList>
            <person name="Buettner E."/>
        </authorList>
    </citation>
    <scope>NUCLEOTIDE SEQUENCE</scope>
    <source>
        <strain evidence="1">Babe19</strain>
    </source>
</reference>
<dbReference type="EMBL" id="JANRMS010000042">
    <property type="protein sequence ID" value="KAJ3548658.1"/>
    <property type="molecule type" value="Genomic_DNA"/>
</dbReference>
<name>A0ACC1SY96_9HYPO</name>